<dbReference type="AlphaFoldDB" id="A0AA36DN44"/>
<feature type="active site" evidence="11">
    <location>
        <position position="92"/>
    </location>
</feature>
<proteinExistence type="inferred from homology"/>
<dbReference type="GO" id="GO:0005576">
    <property type="term" value="C:extracellular region"/>
    <property type="evidence" value="ECO:0007669"/>
    <property type="project" value="UniProtKB-SubCell"/>
</dbReference>
<dbReference type="PANTHER" id="PTHR47966">
    <property type="entry name" value="BETA-SITE APP-CLEAVING ENZYME, ISOFORM A-RELATED"/>
    <property type="match status" value="1"/>
</dbReference>
<feature type="chain" id="PRO_5041258962" description="Peptidase A1 domain-containing protein" evidence="13">
    <location>
        <begin position="18"/>
        <end position="434"/>
    </location>
</feature>
<evidence type="ECO:0000256" key="5">
    <source>
        <dbReference type="ARBA" id="ARBA00022729"/>
    </source>
</evidence>
<keyword evidence="7 12" id="KW-0378">Hydrolase</keyword>
<evidence type="ECO:0000256" key="1">
    <source>
        <dbReference type="ARBA" id="ARBA00004613"/>
    </source>
</evidence>
<dbReference type="PANTHER" id="PTHR47966:SF44">
    <property type="entry name" value="PEPTIDASE A1 DOMAIN-CONTAINING PROTEIN"/>
    <property type="match status" value="1"/>
</dbReference>
<organism evidence="15 16">
    <name type="scientific">Cylicocyclus nassatus</name>
    <name type="common">Nematode worm</name>
    <dbReference type="NCBI Taxonomy" id="53992"/>
    <lineage>
        <taxon>Eukaryota</taxon>
        <taxon>Metazoa</taxon>
        <taxon>Ecdysozoa</taxon>
        <taxon>Nematoda</taxon>
        <taxon>Chromadorea</taxon>
        <taxon>Rhabditida</taxon>
        <taxon>Rhabditina</taxon>
        <taxon>Rhabditomorpha</taxon>
        <taxon>Strongyloidea</taxon>
        <taxon>Strongylidae</taxon>
        <taxon>Cylicocyclus</taxon>
    </lineage>
</organism>
<dbReference type="InterPro" id="IPR001461">
    <property type="entry name" value="Aspartic_peptidase_A1"/>
</dbReference>
<comment type="caution">
    <text evidence="15">The sequence shown here is derived from an EMBL/GenBank/DDBJ whole genome shotgun (WGS) entry which is preliminary data.</text>
</comment>
<dbReference type="InterPro" id="IPR001969">
    <property type="entry name" value="Aspartic_peptidase_AS"/>
</dbReference>
<dbReference type="InterPro" id="IPR033121">
    <property type="entry name" value="PEPTIDASE_A1"/>
</dbReference>
<dbReference type="CDD" id="cd05471">
    <property type="entry name" value="pepsin_like"/>
    <property type="match status" value="1"/>
</dbReference>
<keyword evidence="4 12" id="KW-0645">Protease</keyword>
<evidence type="ECO:0000256" key="8">
    <source>
        <dbReference type="ARBA" id="ARBA00023145"/>
    </source>
</evidence>
<dbReference type="GO" id="GO:0005764">
    <property type="term" value="C:lysosome"/>
    <property type="evidence" value="ECO:0007669"/>
    <property type="project" value="TreeGrafter"/>
</dbReference>
<evidence type="ECO:0000256" key="2">
    <source>
        <dbReference type="ARBA" id="ARBA00007447"/>
    </source>
</evidence>
<dbReference type="InterPro" id="IPR021109">
    <property type="entry name" value="Peptidase_aspartic_dom_sf"/>
</dbReference>
<accession>A0AA36DN44</accession>
<comment type="similarity">
    <text evidence="2 12">Belongs to the peptidase A1 family.</text>
</comment>
<keyword evidence="9" id="KW-1015">Disulfide bond</keyword>
<keyword evidence="8" id="KW-0865">Zymogen</keyword>
<keyword evidence="6 12" id="KW-0064">Aspartyl protease</keyword>
<sequence length="434" mass="49121">MRLLALLMLTIANITMGDVIKIPLKRIEPPMFKMIRDGTWATQMKAIRAMRLQAANDRNAPIAQKLYDYWDLTYVGTITVGTPDQEFKAILDTGSADLWVPDYRCHIGKLKVCEESVCDQGLVCRVFCPRKMKCCKEYIVEDEEPNPCAAKNYFMSNESETYTRMPGSRWTSHYGTGDAEGFWGNDTIRFGEAGGAQLVVPGCQFGQADRIAPFFANQPIDGILGMGFSALSSRRVVPIFERAWNLGLVEPIFTFYMEHANKYSEEPVYGGMVTYGGEDRENCGEIIAWQNLTSATYWQFQMDGYSIGDNKTMTRYYVISDTGTSFIGMPTAVADEVSEAFNATYKEEDDTYYVDCAAEGDDFTLIIGDNEYPIKRVNMIVEVEKNVCTLAVFPVFSWFGPQWFLGDPFIRQYCNIHDMKNKRIGFAPSLQDAR</sequence>
<evidence type="ECO:0000256" key="9">
    <source>
        <dbReference type="ARBA" id="ARBA00023157"/>
    </source>
</evidence>
<dbReference type="FunFam" id="2.40.70.10:FF:000058">
    <property type="entry name" value="ASpartyl Protease"/>
    <property type="match status" value="1"/>
</dbReference>
<comment type="subcellular location">
    <subcellularLocation>
        <location evidence="1">Secreted</location>
    </subcellularLocation>
</comment>
<evidence type="ECO:0000259" key="14">
    <source>
        <dbReference type="PROSITE" id="PS51767"/>
    </source>
</evidence>
<keyword evidence="16" id="KW-1185">Reference proteome</keyword>
<feature type="signal peptide" evidence="13">
    <location>
        <begin position="1"/>
        <end position="17"/>
    </location>
</feature>
<keyword evidence="3" id="KW-0964">Secreted</keyword>
<evidence type="ECO:0000256" key="13">
    <source>
        <dbReference type="SAM" id="SignalP"/>
    </source>
</evidence>
<feature type="active site" evidence="11">
    <location>
        <position position="321"/>
    </location>
</feature>
<evidence type="ECO:0000313" key="15">
    <source>
        <dbReference type="EMBL" id="CAJ0589474.1"/>
    </source>
</evidence>
<keyword evidence="5 13" id="KW-0732">Signal</keyword>
<dbReference type="EMBL" id="CATQJL010000001">
    <property type="protein sequence ID" value="CAJ0589474.1"/>
    <property type="molecule type" value="Genomic_DNA"/>
</dbReference>
<feature type="domain" description="Peptidase A1" evidence="14">
    <location>
        <begin position="74"/>
        <end position="427"/>
    </location>
</feature>
<dbReference type="PROSITE" id="PS51767">
    <property type="entry name" value="PEPTIDASE_A1"/>
    <property type="match status" value="1"/>
</dbReference>
<evidence type="ECO:0000256" key="11">
    <source>
        <dbReference type="PIRSR" id="PIRSR601461-1"/>
    </source>
</evidence>
<dbReference type="PROSITE" id="PS00141">
    <property type="entry name" value="ASP_PROTEASE"/>
    <property type="match status" value="1"/>
</dbReference>
<dbReference type="Proteomes" id="UP001176961">
    <property type="component" value="Unassembled WGS sequence"/>
</dbReference>
<dbReference type="Gene3D" id="2.40.70.10">
    <property type="entry name" value="Acid Proteases"/>
    <property type="match status" value="2"/>
</dbReference>
<dbReference type="PRINTS" id="PR00792">
    <property type="entry name" value="PEPSIN"/>
</dbReference>
<dbReference type="GO" id="GO:0004190">
    <property type="term" value="F:aspartic-type endopeptidase activity"/>
    <property type="evidence" value="ECO:0007669"/>
    <property type="project" value="UniProtKB-KW"/>
</dbReference>
<evidence type="ECO:0000256" key="10">
    <source>
        <dbReference type="ARBA" id="ARBA00023180"/>
    </source>
</evidence>
<evidence type="ECO:0000256" key="4">
    <source>
        <dbReference type="ARBA" id="ARBA00022670"/>
    </source>
</evidence>
<evidence type="ECO:0000256" key="6">
    <source>
        <dbReference type="ARBA" id="ARBA00022750"/>
    </source>
</evidence>
<dbReference type="SUPFAM" id="SSF50630">
    <property type="entry name" value="Acid proteases"/>
    <property type="match status" value="1"/>
</dbReference>
<dbReference type="GO" id="GO:0006508">
    <property type="term" value="P:proteolysis"/>
    <property type="evidence" value="ECO:0007669"/>
    <property type="project" value="UniProtKB-KW"/>
</dbReference>
<dbReference type="InterPro" id="IPR034164">
    <property type="entry name" value="Pepsin-like_dom"/>
</dbReference>
<protein>
    <recommendedName>
        <fullName evidence="14">Peptidase A1 domain-containing protein</fullName>
    </recommendedName>
</protein>
<reference evidence="15" key="1">
    <citation type="submission" date="2023-07" db="EMBL/GenBank/DDBJ databases">
        <authorList>
            <consortium name="CYATHOMIX"/>
        </authorList>
    </citation>
    <scope>NUCLEOTIDE SEQUENCE</scope>
    <source>
        <strain evidence="15">N/A</strain>
    </source>
</reference>
<evidence type="ECO:0000313" key="16">
    <source>
        <dbReference type="Proteomes" id="UP001176961"/>
    </source>
</evidence>
<evidence type="ECO:0000256" key="12">
    <source>
        <dbReference type="RuleBase" id="RU000454"/>
    </source>
</evidence>
<name>A0AA36DN44_CYLNA</name>
<evidence type="ECO:0000256" key="3">
    <source>
        <dbReference type="ARBA" id="ARBA00022525"/>
    </source>
</evidence>
<evidence type="ECO:0000256" key="7">
    <source>
        <dbReference type="ARBA" id="ARBA00022801"/>
    </source>
</evidence>
<keyword evidence="10" id="KW-0325">Glycoprotein</keyword>
<dbReference type="Pfam" id="PF00026">
    <property type="entry name" value="Asp"/>
    <property type="match status" value="1"/>
</dbReference>
<gene>
    <name evidence="15" type="ORF">CYNAS_LOCUS1457</name>
</gene>